<reference evidence="1" key="1">
    <citation type="journal article" date="2014" name="BMC Genomics">
        <title>Characterizing the developmental transcriptome of the oriental fruit fly, Bactrocera dorsalis (Diptera: Tephritidae) through comparative genomic analysis with Drosophila melanogaster utilizing modENCODE datasets.</title>
        <authorList>
            <person name="Geib S.M."/>
            <person name="Calla B."/>
            <person name="Hall B."/>
            <person name="Hou S."/>
            <person name="Manoukis N.C."/>
        </authorList>
    </citation>
    <scope>NUCLEOTIDE SEQUENCE</scope>
    <source>
        <strain evidence="1">Punador</strain>
    </source>
</reference>
<name>A0A034W858_BACDO</name>
<proteinExistence type="predicted"/>
<dbReference type="EMBL" id="GAKP01008642">
    <property type="protein sequence ID" value="JAC50310.1"/>
    <property type="molecule type" value="Transcribed_RNA"/>
</dbReference>
<accession>A0A034W858</accession>
<sequence>MSWVKKITVSGCRLCNCSVENIGSPTNSYGLTKNNTAMTKKSTMTQTGHQNWADSADWSDNDSWAKSGNDGWSYDAWVGSSDAHQGGEDDEHFVKVEHFCV</sequence>
<evidence type="ECO:0000313" key="1">
    <source>
        <dbReference type="EMBL" id="JAC50310.1"/>
    </source>
</evidence>
<dbReference type="AlphaFoldDB" id="A0A034W858"/>
<protein>
    <submittedName>
        <fullName evidence="1">Uncharacterized protein</fullName>
    </submittedName>
</protein>
<organism evidence="1">
    <name type="scientific">Bactrocera dorsalis</name>
    <name type="common">Oriental fruit fly</name>
    <name type="synonym">Dacus dorsalis</name>
    <dbReference type="NCBI Taxonomy" id="27457"/>
    <lineage>
        <taxon>Eukaryota</taxon>
        <taxon>Metazoa</taxon>
        <taxon>Ecdysozoa</taxon>
        <taxon>Arthropoda</taxon>
        <taxon>Hexapoda</taxon>
        <taxon>Insecta</taxon>
        <taxon>Pterygota</taxon>
        <taxon>Neoptera</taxon>
        <taxon>Endopterygota</taxon>
        <taxon>Diptera</taxon>
        <taxon>Brachycera</taxon>
        <taxon>Muscomorpha</taxon>
        <taxon>Tephritoidea</taxon>
        <taxon>Tephritidae</taxon>
        <taxon>Bactrocera</taxon>
        <taxon>Bactrocera</taxon>
    </lineage>
</organism>